<evidence type="ECO:0000313" key="5">
    <source>
        <dbReference type="Proteomes" id="UP000240393"/>
    </source>
</evidence>
<dbReference type="EMBL" id="KU686206">
    <property type="protein sequence ID" value="AOV60784.1"/>
    <property type="molecule type" value="Genomic_DNA"/>
</dbReference>
<evidence type="ECO:0000313" key="3">
    <source>
        <dbReference type="EMBL" id="AOV60784.1"/>
    </source>
</evidence>
<proteinExistence type="predicted"/>
<dbReference type="Proteomes" id="UP000240393">
    <property type="component" value="Segment"/>
</dbReference>
<dbReference type="RefSeq" id="YP_009322616.1">
    <property type="nucleotide sequence ID" value="NC_031922.1"/>
</dbReference>
<dbReference type="Proteomes" id="UP000241903">
    <property type="component" value="Segment"/>
</dbReference>
<dbReference type="EMBL" id="KU686205">
    <property type="protein sequence ID" value="AOV60555.1"/>
    <property type="molecule type" value="Genomic_DNA"/>
</dbReference>
<protein>
    <submittedName>
        <fullName evidence="3">Uncharacterized protein</fullName>
    </submittedName>
</protein>
<organism evidence="3 4">
    <name type="scientific">Synechococcus phage S-CAM9</name>
    <dbReference type="NCBI Taxonomy" id="1883369"/>
    <lineage>
        <taxon>Viruses</taxon>
        <taxon>Duplodnaviria</taxon>
        <taxon>Heunggongvirae</taxon>
        <taxon>Uroviricota</taxon>
        <taxon>Caudoviricetes</taxon>
        <taxon>Pantevenvirales</taxon>
        <taxon>Kyanoviridae</taxon>
        <taxon>Kanaloavirus</taxon>
        <taxon>Kanaloavirus scam9</taxon>
    </lineage>
</organism>
<evidence type="ECO:0000313" key="2">
    <source>
        <dbReference type="EMBL" id="AOV60555.1"/>
    </source>
</evidence>
<dbReference type="GeneID" id="30307766"/>
<keyword evidence="4" id="KW-1185">Reference proteome</keyword>
<dbReference type="Proteomes" id="UP000202784">
    <property type="component" value="Segment"/>
</dbReference>
<evidence type="ECO:0000313" key="4">
    <source>
        <dbReference type="Proteomes" id="UP000202784"/>
    </source>
</evidence>
<accession>A0A1D8KQC2</accession>
<reference evidence="4 5" key="1">
    <citation type="journal article" date="2016" name="Virology">
        <title>The genomic content and context of auxiliary metabolic genes in marine cyanomyoviruses.</title>
        <authorList>
            <person name="Crummett L.T."/>
            <person name="Puxty R.J."/>
            <person name="Weihe C."/>
            <person name="Marston M.F."/>
            <person name="Martiny J.B."/>
        </authorList>
    </citation>
    <scope>NUCLEOTIDE SEQUENCE [LARGE SCALE GENOMIC DNA]</scope>
    <source>
        <strain evidence="1">0808SB05</strain>
        <strain evidence="2">0908SB82</strain>
        <strain evidence="3">1109NB16</strain>
    </source>
</reference>
<dbReference type="OrthoDB" id="38466at10239"/>
<name>A0A1D8KQC2_9CAUD</name>
<gene>
    <name evidence="3" type="ORF">N161109_181</name>
    <name evidence="1" type="ORF">S050808_180</name>
    <name evidence="2" type="ORF">S820908_180</name>
</gene>
<dbReference type="EMBL" id="KU686204">
    <property type="protein sequence ID" value="AOV60327.1"/>
    <property type="molecule type" value="Genomic_DNA"/>
</dbReference>
<evidence type="ECO:0000313" key="1">
    <source>
        <dbReference type="EMBL" id="AOV60327.1"/>
    </source>
</evidence>
<sequence>MSKIAIVYSGQPRALRECYPNHVQYLFAPNRHHDVEVFYHLWGQDPDPTLKYFCDTLWPVVDGKWEPQKQFSHDTIKPDLNAYHPLNNIVSQAYGWQQTFDMMDKYVQENGEYDIVVRTRTDNWFVEEIGDLINYDPHGLHITDIESHEDYALGDTFAWGDYTAMKAYLNLYNNFETIVEEGARVNPECLLGWAIERENIKVVKHPMYPKLYRDVVR</sequence>
<dbReference type="KEGG" id="vg:30307766"/>